<dbReference type="EMBL" id="VIOS01000121">
    <property type="protein sequence ID" value="TQP09006.1"/>
    <property type="molecule type" value="Genomic_DNA"/>
</dbReference>
<sequence length="336" mass="39550">MSYNKKVSVLTPCYNGEKFIYRLLDSILIQDYPHIEMYVIDDGSTDNSAQVIQSYIPKFIDKGYTLSYLYQDNSGQSEAINKGLKLITGDYFVWPDSDDFYIEKTAISQLVNVIENSDEQTSTVRCHCELLDEVNLNKVGEFATNQKNRYKEDLFEDCLFAQNGFWFVPGNYMAKVEVLRSLLPSLNIYTEKNAGQNWQLMLPLFYKKKCLTIPKNLYGVLVRSDSHSRGQYSTYEKTIEKYGAYERTIINTLDSMSLPEHELQSYKDTIQRKYKNVRLQVMIDFQKRHDAKLAFKHLNENNEFFSMKLKIKYYLMNIPWLYRSLKMLTLCMKHRV</sequence>
<gene>
    <name evidence="2" type="ORF">FLM02_18020</name>
</gene>
<dbReference type="GO" id="GO:0016758">
    <property type="term" value="F:hexosyltransferase activity"/>
    <property type="evidence" value="ECO:0007669"/>
    <property type="project" value="UniProtKB-ARBA"/>
</dbReference>
<evidence type="ECO:0000313" key="3">
    <source>
        <dbReference type="Proteomes" id="UP000319979"/>
    </source>
</evidence>
<organism evidence="2 3">
    <name type="scientific">Vibrio cholerae</name>
    <dbReference type="NCBI Taxonomy" id="666"/>
    <lineage>
        <taxon>Bacteria</taxon>
        <taxon>Pseudomonadati</taxon>
        <taxon>Pseudomonadota</taxon>
        <taxon>Gammaproteobacteria</taxon>
        <taxon>Vibrionales</taxon>
        <taxon>Vibrionaceae</taxon>
        <taxon>Vibrio</taxon>
    </lineage>
</organism>
<proteinExistence type="predicted"/>
<evidence type="ECO:0000259" key="1">
    <source>
        <dbReference type="Pfam" id="PF00535"/>
    </source>
</evidence>
<accession>A0A544BRS8</accession>
<dbReference type="Gene3D" id="3.90.550.10">
    <property type="entry name" value="Spore Coat Polysaccharide Biosynthesis Protein SpsA, Chain A"/>
    <property type="match status" value="1"/>
</dbReference>
<dbReference type="PANTHER" id="PTHR22916:SF3">
    <property type="entry name" value="UDP-GLCNAC:BETAGAL BETA-1,3-N-ACETYLGLUCOSAMINYLTRANSFERASE-LIKE PROTEIN 1"/>
    <property type="match status" value="1"/>
</dbReference>
<dbReference type="Pfam" id="PF00535">
    <property type="entry name" value="Glycos_transf_2"/>
    <property type="match status" value="1"/>
</dbReference>
<dbReference type="PANTHER" id="PTHR22916">
    <property type="entry name" value="GLYCOSYLTRANSFERASE"/>
    <property type="match status" value="1"/>
</dbReference>
<name>A0A544BRS8_VIBCL</name>
<dbReference type="AlphaFoldDB" id="A0A544BRS8"/>
<dbReference type="SUPFAM" id="SSF53448">
    <property type="entry name" value="Nucleotide-diphospho-sugar transferases"/>
    <property type="match status" value="1"/>
</dbReference>
<keyword evidence="2" id="KW-0808">Transferase</keyword>
<reference evidence="2 3" key="1">
    <citation type="submission" date="2019-07" db="EMBL/GenBank/DDBJ databases">
        <title>Phenotypic and genotypic antimicrobial resistance traits of Vibrio cholerae non-O1/non-O139 isolated from a large Austrian lake frequently associated with cases of infection.</title>
        <authorList>
            <person name="Lepuschitz S."/>
            <person name="Baron S."/>
            <person name="Larvor E."/>
            <person name="Granier S."/>
            <person name="Pretzer C."/>
            <person name="Mach R.L."/>
            <person name="Farnleitner A.H."/>
            <person name="Ruppitsch W."/>
            <person name="Pleininger S."/>
            <person name="Indra A."/>
            <person name="Kirschner A.K.T."/>
        </authorList>
    </citation>
    <scope>NUCLEOTIDE SEQUENCE [LARGE SCALE GENOMIC DNA]</scope>
    <source>
        <strain evidence="2 3">A12JL36W90</strain>
    </source>
</reference>
<dbReference type="InterPro" id="IPR029044">
    <property type="entry name" value="Nucleotide-diphossugar_trans"/>
</dbReference>
<dbReference type="CDD" id="cd00761">
    <property type="entry name" value="Glyco_tranf_GTA_type"/>
    <property type="match status" value="1"/>
</dbReference>
<dbReference type="RefSeq" id="WP_142728585.1">
    <property type="nucleotide sequence ID" value="NZ_JACFTT010000007.1"/>
</dbReference>
<protein>
    <submittedName>
        <fullName evidence="2">Glycosyltransferase family 2 protein</fullName>
    </submittedName>
</protein>
<evidence type="ECO:0000313" key="2">
    <source>
        <dbReference type="EMBL" id="TQP09006.1"/>
    </source>
</evidence>
<feature type="domain" description="Glycosyltransferase 2-like" evidence="1">
    <location>
        <begin position="8"/>
        <end position="140"/>
    </location>
</feature>
<comment type="caution">
    <text evidence="2">The sequence shown here is derived from an EMBL/GenBank/DDBJ whole genome shotgun (WGS) entry which is preliminary data.</text>
</comment>
<dbReference type="Proteomes" id="UP000319979">
    <property type="component" value="Unassembled WGS sequence"/>
</dbReference>
<dbReference type="InterPro" id="IPR001173">
    <property type="entry name" value="Glyco_trans_2-like"/>
</dbReference>